<feature type="region of interest" description="Disordered" evidence="1">
    <location>
        <begin position="23"/>
        <end position="49"/>
    </location>
</feature>
<feature type="region of interest" description="Disordered" evidence="1">
    <location>
        <begin position="786"/>
        <end position="839"/>
    </location>
</feature>
<dbReference type="OrthoDB" id="5588474at2759"/>
<feature type="region of interest" description="Disordered" evidence="1">
    <location>
        <begin position="346"/>
        <end position="377"/>
    </location>
</feature>
<protein>
    <recommendedName>
        <fullName evidence="2">PH domain-containing protein</fullName>
    </recommendedName>
</protein>
<feature type="compositionally biased region" description="Basic residues" evidence="1">
    <location>
        <begin position="938"/>
        <end position="947"/>
    </location>
</feature>
<comment type="caution">
    <text evidence="3">The sequence shown here is derived from an EMBL/GenBank/DDBJ whole genome shotgun (WGS) entry which is preliminary data.</text>
</comment>
<evidence type="ECO:0000313" key="3">
    <source>
        <dbReference type="EMBL" id="KAJ2681214.1"/>
    </source>
</evidence>
<feature type="compositionally biased region" description="Low complexity" evidence="1">
    <location>
        <begin position="797"/>
        <end position="817"/>
    </location>
</feature>
<evidence type="ECO:0000256" key="1">
    <source>
        <dbReference type="SAM" id="MobiDB-lite"/>
    </source>
</evidence>
<feature type="compositionally biased region" description="Polar residues" evidence="1">
    <location>
        <begin position="861"/>
        <end position="877"/>
    </location>
</feature>
<evidence type="ECO:0000313" key="4">
    <source>
        <dbReference type="Proteomes" id="UP001151518"/>
    </source>
</evidence>
<dbReference type="Proteomes" id="UP001151518">
    <property type="component" value="Unassembled WGS sequence"/>
</dbReference>
<feature type="domain" description="PH" evidence="2">
    <location>
        <begin position="290"/>
        <end position="459"/>
    </location>
</feature>
<accession>A0A9W8GDC9</accession>
<feature type="region of interest" description="Disordered" evidence="1">
    <location>
        <begin position="525"/>
        <end position="548"/>
    </location>
</feature>
<reference evidence="3" key="1">
    <citation type="submission" date="2022-07" db="EMBL/GenBank/DDBJ databases">
        <title>Phylogenomic reconstructions and comparative analyses of Kickxellomycotina fungi.</title>
        <authorList>
            <person name="Reynolds N.K."/>
            <person name="Stajich J.E."/>
            <person name="Barry K."/>
            <person name="Grigoriev I.V."/>
            <person name="Crous P."/>
            <person name="Smith M.E."/>
        </authorList>
    </citation>
    <scope>NUCLEOTIDE SEQUENCE</scope>
    <source>
        <strain evidence="3">NRRL 3115</strain>
    </source>
</reference>
<proteinExistence type="predicted"/>
<dbReference type="SMART" id="SM00233">
    <property type="entry name" value="PH"/>
    <property type="match status" value="2"/>
</dbReference>
<dbReference type="SUPFAM" id="SSF50729">
    <property type="entry name" value="PH domain-like"/>
    <property type="match status" value="1"/>
</dbReference>
<dbReference type="Gene3D" id="2.30.29.30">
    <property type="entry name" value="Pleckstrin-homology domain (PH domain)/Phosphotyrosine-binding domain (PTB)"/>
    <property type="match status" value="1"/>
</dbReference>
<feature type="compositionally biased region" description="Polar residues" evidence="1">
    <location>
        <begin position="529"/>
        <end position="543"/>
    </location>
</feature>
<gene>
    <name evidence="3" type="ORF">GGI25_000169</name>
</gene>
<dbReference type="InterPro" id="IPR011993">
    <property type="entry name" value="PH-like_dom_sf"/>
</dbReference>
<feature type="region of interest" description="Disordered" evidence="1">
    <location>
        <begin position="853"/>
        <end position="947"/>
    </location>
</feature>
<dbReference type="EMBL" id="JANBTW010000001">
    <property type="protein sequence ID" value="KAJ2681214.1"/>
    <property type="molecule type" value="Genomic_DNA"/>
</dbReference>
<feature type="compositionally biased region" description="Gly residues" evidence="1">
    <location>
        <begin position="918"/>
        <end position="928"/>
    </location>
</feature>
<dbReference type="InterPro" id="IPR001849">
    <property type="entry name" value="PH_domain"/>
</dbReference>
<sequence>MVDPIHTSLLTVPEGLSHLVSGYAKSPTRAHSPRESSSASPHSNTMPIIGGHKTLSSLLHISSGSQKSDGRAAFSPYTGSLTSGGNNGRGIRTVGSAGLGSMDSDPAASMSTTSMGLGTSVTLNVRYVAKDMWRKVTFPPGITVTQARDICMLRFNIWQQTLDTGADSAIGTPCSVDGATFDQHQQQRQSTDVKSEGTLKPHASAYQNAQPPKIGGATAGLTGAVGGGAPGYQKNQMQFREQYGLFWTSAGHWLEADEMLSTYIFRKGEVLELQHIVDFVPLQPHEFRYSYAESYIYHLEPEGAVGAVWQQRWMVLRNRVLRVYKNKGAQEADIEIDLTQQFRLTDQEGRSWPRSSQSKETAAPGMSSGNGSSSSLTETPSIQALLDIQLPSGKPSGESGIFVLQFLGSCIVNTSNGAAEHFLTCGKDSLDIQSCAFRSCSIFDYQIWHRTLRHTLSSGINGISGVGGAGTGCSMSGSASISGASNNSHGVPQSAQSSEITVPTTILQGAAGGAASMDGGSGRAYATGQDLSSSLSPNPTQKYITPLSPTRHEGYVNREAPGGYGFRRRFCVLMPTALYGFLHADNCKGDVTEEKLLASCEFSISLDPSTVTIEAIAWNGRYLLRIFGPESQVLRDKPRATALHPTEPSRIHCTDILATAAEAIIEQYGSTFGMLPDSQELVRLMVDDHDEGQMWVLGFNSIAGLQITGHSRVIISARRTSSLTESKQQDGSRTRQMDEGDLLPADTAVSSSSGMFRQQQKQQQSLGGFIADQVDSLAIITEKRQPQRLVSTEAPATTPRYTQQQQQCQKQTQRTGQSDAKGSSGEAGSISETKTATEPKWIPLNIDKYVKEEEERKRHQTTPGANSVSSSGITSPAATHGGSGDSSGNGRILRPKASNVSESEHGDNNSHHYHYHNGYGGSSGGGSSGVRMPPRFNWFKRRGSTSK</sequence>
<feature type="region of interest" description="Disordered" evidence="1">
    <location>
        <begin position="719"/>
        <end position="761"/>
    </location>
</feature>
<evidence type="ECO:0000259" key="2">
    <source>
        <dbReference type="SMART" id="SM00233"/>
    </source>
</evidence>
<name>A0A9W8GDC9_9FUNG</name>
<feature type="compositionally biased region" description="Low complexity" evidence="1">
    <location>
        <begin position="365"/>
        <end position="375"/>
    </location>
</feature>
<dbReference type="AlphaFoldDB" id="A0A9W8GDC9"/>
<feature type="domain" description="PH" evidence="2">
    <location>
        <begin position="550"/>
        <end position="706"/>
    </location>
</feature>
<feature type="region of interest" description="Disordered" evidence="1">
    <location>
        <begin position="63"/>
        <end position="97"/>
    </location>
</feature>
<organism evidence="3 4">
    <name type="scientific">Coemansia spiralis</name>
    <dbReference type="NCBI Taxonomy" id="417178"/>
    <lineage>
        <taxon>Eukaryota</taxon>
        <taxon>Fungi</taxon>
        <taxon>Fungi incertae sedis</taxon>
        <taxon>Zoopagomycota</taxon>
        <taxon>Kickxellomycotina</taxon>
        <taxon>Kickxellomycetes</taxon>
        <taxon>Kickxellales</taxon>
        <taxon>Kickxellaceae</taxon>
        <taxon>Coemansia</taxon>
    </lineage>
</organism>
<feature type="compositionally biased region" description="Polar residues" evidence="1">
    <location>
        <begin position="748"/>
        <end position="757"/>
    </location>
</feature>
<feature type="compositionally biased region" description="Basic and acidic residues" evidence="1">
    <location>
        <begin position="727"/>
        <end position="738"/>
    </location>
</feature>